<evidence type="ECO:0000313" key="7">
    <source>
        <dbReference type="Proteomes" id="UP000887575"/>
    </source>
</evidence>
<evidence type="ECO:0000256" key="5">
    <source>
        <dbReference type="ARBA" id="ARBA00023136"/>
    </source>
</evidence>
<dbReference type="SUPFAM" id="SSF103473">
    <property type="entry name" value="MFS general substrate transporter"/>
    <property type="match status" value="1"/>
</dbReference>
<evidence type="ECO:0008006" key="9">
    <source>
        <dbReference type="Google" id="ProtNLM"/>
    </source>
</evidence>
<sequence>MGMLAQQYSDDKQRARYMGIAMGGMALGLLIGAPYGGAMYDIFHGKEICFLILAGLGVLGVGLQLLVLPPKLEFHEHTSESTSMRKLLMDPRILIAAGSIFVGNLGLGVLSPGLQLWMVDKWNSSAFELGVVFFPSSLAYLIGTTFVPSISIKLGRWRCVLFALPIIAILIGICISFIDSAMIPLITHMAYIKHKDETGAKFDESSSDDEIFSANAYAISDAGLSIAFFIAPFASGPLVQTIGFQWTTWAFAIGILCFAPLALLLRKPSKGERLQETSITSSVTKM</sequence>
<proteinExistence type="predicted"/>
<dbReference type="AlphaFoldDB" id="A0AAF3ECI5"/>
<evidence type="ECO:0000256" key="1">
    <source>
        <dbReference type="ARBA" id="ARBA00004141"/>
    </source>
</evidence>
<dbReference type="InterPro" id="IPR011701">
    <property type="entry name" value="MFS"/>
</dbReference>
<comment type="subcellular location">
    <subcellularLocation>
        <location evidence="1">Membrane</location>
        <topology evidence="1">Multi-pass membrane protein</topology>
    </subcellularLocation>
</comment>
<protein>
    <recommendedName>
        <fullName evidence="9">Major facilitator superfamily (MFS) profile domain-containing protein</fullName>
    </recommendedName>
</protein>
<evidence type="ECO:0000256" key="4">
    <source>
        <dbReference type="ARBA" id="ARBA00022989"/>
    </source>
</evidence>
<feature type="transmembrane region" description="Helical" evidence="6">
    <location>
        <begin position="50"/>
        <end position="72"/>
    </location>
</feature>
<dbReference type="WBParaSite" id="MBELARI_LOCUS11663">
    <property type="protein sequence ID" value="MBELARI_LOCUS11663"/>
    <property type="gene ID" value="MBELARI_LOCUS11663"/>
</dbReference>
<evidence type="ECO:0000313" key="8">
    <source>
        <dbReference type="WBParaSite" id="MBELARI_LOCUS11663"/>
    </source>
</evidence>
<dbReference type="Gene3D" id="1.20.1250.20">
    <property type="entry name" value="MFS general substrate transporter like domains"/>
    <property type="match status" value="2"/>
</dbReference>
<feature type="transmembrane region" description="Helical" evidence="6">
    <location>
        <begin position="126"/>
        <end position="147"/>
    </location>
</feature>
<dbReference type="GO" id="GO:0015842">
    <property type="term" value="P:aminergic neurotransmitter loading into synaptic vesicle"/>
    <property type="evidence" value="ECO:0007669"/>
    <property type="project" value="TreeGrafter"/>
</dbReference>
<feature type="transmembrane region" description="Helical" evidence="6">
    <location>
        <begin position="20"/>
        <end position="38"/>
    </location>
</feature>
<keyword evidence="5 6" id="KW-0472">Membrane</keyword>
<evidence type="ECO:0000256" key="6">
    <source>
        <dbReference type="SAM" id="Phobius"/>
    </source>
</evidence>
<dbReference type="GO" id="GO:0043195">
    <property type="term" value="C:terminal bouton"/>
    <property type="evidence" value="ECO:0007669"/>
    <property type="project" value="TreeGrafter"/>
</dbReference>
<evidence type="ECO:0000256" key="2">
    <source>
        <dbReference type="ARBA" id="ARBA00022448"/>
    </source>
</evidence>
<keyword evidence="7" id="KW-1185">Reference proteome</keyword>
<feature type="transmembrane region" description="Helical" evidence="6">
    <location>
        <begin position="246"/>
        <end position="265"/>
    </location>
</feature>
<organism evidence="7 8">
    <name type="scientific">Mesorhabditis belari</name>
    <dbReference type="NCBI Taxonomy" id="2138241"/>
    <lineage>
        <taxon>Eukaryota</taxon>
        <taxon>Metazoa</taxon>
        <taxon>Ecdysozoa</taxon>
        <taxon>Nematoda</taxon>
        <taxon>Chromadorea</taxon>
        <taxon>Rhabditida</taxon>
        <taxon>Rhabditina</taxon>
        <taxon>Rhabditomorpha</taxon>
        <taxon>Rhabditoidea</taxon>
        <taxon>Rhabditidae</taxon>
        <taxon>Mesorhabditinae</taxon>
        <taxon>Mesorhabditis</taxon>
    </lineage>
</organism>
<dbReference type="PANTHER" id="PTHR23506">
    <property type="entry name" value="GH10249P"/>
    <property type="match status" value="1"/>
</dbReference>
<dbReference type="InterPro" id="IPR050930">
    <property type="entry name" value="MFS_Vesicular_Transporter"/>
</dbReference>
<dbReference type="GO" id="GO:0030672">
    <property type="term" value="C:synaptic vesicle membrane"/>
    <property type="evidence" value="ECO:0007669"/>
    <property type="project" value="TreeGrafter"/>
</dbReference>
<feature type="transmembrane region" description="Helical" evidence="6">
    <location>
        <begin position="93"/>
        <end position="114"/>
    </location>
</feature>
<dbReference type="Proteomes" id="UP000887575">
    <property type="component" value="Unassembled WGS sequence"/>
</dbReference>
<feature type="transmembrane region" description="Helical" evidence="6">
    <location>
        <begin position="159"/>
        <end position="178"/>
    </location>
</feature>
<keyword evidence="3 6" id="KW-0812">Transmembrane</keyword>
<keyword evidence="2" id="KW-0813">Transport</keyword>
<keyword evidence="4 6" id="KW-1133">Transmembrane helix</keyword>
<reference evidence="8" key="1">
    <citation type="submission" date="2024-02" db="UniProtKB">
        <authorList>
            <consortium name="WormBaseParasite"/>
        </authorList>
    </citation>
    <scope>IDENTIFICATION</scope>
</reference>
<dbReference type="Pfam" id="PF07690">
    <property type="entry name" value="MFS_1"/>
    <property type="match status" value="1"/>
</dbReference>
<dbReference type="GO" id="GO:0005335">
    <property type="term" value="F:serotonin:sodium:chloride symporter activity"/>
    <property type="evidence" value="ECO:0007669"/>
    <property type="project" value="TreeGrafter"/>
</dbReference>
<dbReference type="InterPro" id="IPR036259">
    <property type="entry name" value="MFS_trans_sf"/>
</dbReference>
<evidence type="ECO:0000256" key="3">
    <source>
        <dbReference type="ARBA" id="ARBA00022692"/>
    </source>
</evidence>
<accession>A0AAF3ECI5</accession>
<dbReference type="PANTHER" id="PTHR23506:SF23">
    <property type="entry name" value="GH10249P"/>
    <property type="match status" value="1"/>
</dbReference>
<name>A0AAF3ECI5_9BILA</name>